<proteinExistence type="predicted"/>
<protein>
    <submittedName>
        <fullName evidence="1">Uncharacterized protein</fullName>
    </submittedName>
</protein>
<sequence>MNILRFGLGPNGSRSADIGSCALAYIRLNTTSQTRGCFLGSARPAHVLPRILPILRQVDKAKYSSLLGGPLRTSSPASGESEYADVVVVEEASFIMRMEWKRRNKHKSGYRPLELVKSVWQLLTEEHLKRVRAHGRQVSGAFVFGCLVNWQNACLTTPCLPNPPMTHRVTQYMV</sequence>
<dbReference type="GeneID" id="36605326"/>
<dbReference type="EMBL" id="KZ680214">
    <property type="protein sequence ID" value="PTB65613.1"/>
    <property type="molecule type" value="Genomic_DNA"/>
</dbReference>
<dbReference type="RefSeq" id="XP_024748933.1">
    <property type="nucleotide sequence ID" value="XM_024897208.1"/>
</dbReference>
<name>A0A2T4B8F8_9HYPO</name>
<evidence type="ECO:0000313" key="1">
    <source>
        <dbReference type="EMBL" id="PTB65613.1"/>
    </source>
</evidence>
<dbReference type="Proteomes" id="UP000241546">
    <property type="component" value="Unassembled WGS sequence"/>
</dbReference>
<dbReference type="AlphaFoldDB" id="A0A2T4B8F8"/>
<reference evidence="2" key="1">
    <citation type="submission" date="2016-07" db="EMBL/GenBank/DDBJ databases">
        <title>Multiple horizontal gene transfer events from other fungi enriched the ability of initially mycotrophic Trichoderma (Ascomycota) to feed on dead plant biomass.</title>
        <authorList>
            <consortium name="DOE Joint Genome Institute"/>
            <person name="Atanasova L."/>
            <person name="Chenthamara K."/>
            <person name="Zhang J."/>
            <person name="Grujic M."/>
            <person name="Henrissat B."/>
            <person name="Kuo A."/>
            <person name="Aerts A."/>
            <person name="Salamov A."/>
            <person name="Lipzen A."/>
            <person name="Labutti K."/>
            <person name="Barry K."/>
            <person name="Miao Y."/>
            <person name="Rahimi M.J."/>
            <person name="Shen Q."/>
            <person name="Grigoriev I.V."/>
            <person name="Kubicek C.P."/>
            <person name="Druzhinina I.S."/>
        </authorList>
    </citation>
    <scope>NUCLEOTIDE SEQUENCE [LARGE SCALE GENOMIC DNA]</scope>
    <source>
        <strain evidence="2">TUCIM 6016</strain>
    </source>
</reference>
<keyword evidence="2" id="KW-1185">Reference proteome</keyword>
<evidence type="ECO:0000313" key="2">
    <source>
        <dbReference type="Proteomes" id="UP000241546"/>
    </source>
</evidence>
<organism evidence="1 2">
    <name type="scientific">Trichoderma citrinoviride</name>
    <dbReference type="NCBI Taxonomy" id="58853"/>
    <lineage>
        <taxon>Eukaryota</taxon>
        <taxon>Fungi</taxon>
        <taxon>Dikarya</taxon>
        <taxon>Ascomycota</taxon>
        <taxon>Pezizomycotina</taxon>
        <taxon>Sordariomycetes</taxon>
        <taxon>Hypocreomycetidae</taxon>
        <taxon>Hypocreales</taxon>
        <taxon>Hypocreaceae</taxon>
        <taxon>Trichoderma</taxon>
    </lineage>
</organism>
<accession>A0A2T4B8F8</accession>
<gene>
    <name evidence="1" type="ORF">BBK36DRAFT_1202220</name>
</gene>